<evidence type="ECO:0000313" key="2">
    <source>
        <dbReference type="EMBL" id="EPB87033.1"/>
    </source>
</evidence>
<feature type="compositionally biased region" description="Polar residues" evidence="1">
    <location>
        <begin position="7"/>
        <end position="21"/>
    </location>
</feature>
<protein>
    <submittedName>
        <fullName evidence="2">Uncharacterized protein</fullName>
    </submittedName>
</protein>
<name>S2JW64_MUCC1</name>
<dbReference type="STRING" id="1220926.S2JW64"/>
<dbReference type="InParanoid" id="S2JW64"/>
<evidence type="ECO:0000313" key="3">
    <source>
        <dbReference type="Proteomes" id="UP000014254"/>
    </source>
</evidence>
<dbReference type="VEuPathDB" id="FungiDB:HMPREF1544_06150"/>
<gene>
    <name evidence="2" type="ORF">HMPREF1544_06150</name>
</gene>
<sequence length="107" mass="11951">MSGSGSGSIPNLQHSESSLSLRTRKSNQDFRALAAENLGRKGSPLAVDERVFGAAVADDYEERDELLGNGNSEVIEIGNYEDSWQYTSKKDAGKKWFKWLHCSRVWI</sequence>
<keyword evidence="3" id="KW-1185">Reference proteome</keyword>
<dbReference type="AlphaFoldDB" id="S2JW64"/>
<proteinExistence type="predicted"/>
<accession>S2JW64</accession>
<feature type="region of interest" description="Disordered" evidence="1">
    <location>
        <begin position="1"/>
        <end position="23"/>
    </location>
</feature>
<reference evidence="3" key="1">
    <citation type="submission" date="2013-05" db="EMBL/GenBank/DDBJ databases">
        <title>The Genome sequence of Mucor circinelloides f. circinelloides 1006PhL.</title>
        <authorList>
            <consortium name="The Broad Institute Genomics Platform"/>
            <person name="Cuomo C."/>
            <person name="Earl A."/>
            <person name="Findley K."/>
            <person name="Lee S.C."/>
            <person name="Walker B."/>
            <person name="Young S."/>
            <person name="Zeng Q."/>
            <person name="Gargeya S."/>
            <person name="Fitzgerald M."/>
            <person name="Haas B."/>
            <person name="Abouelleil A."/>
            <person name="Allen A.W."/>
            <person name="Alvarado L."/>
            <person name="Arachchi H.M."/>
            <person name="Berlin A.M."/>
            <person name="Chapman S.B."/>
            <person name="Gainer-Dewar J."/>
            <person name="Goldberg J."/>
            <person name="Griggs A."/>
            <person name="Gujja S."/>
            <person name="Hansen M."/>
            <person name="Howarth C."/>
            <person name="Imamovic A."/>
            <person name="Ireland A."/>
            <person name="Larimer J."/>
            <person name="McCowan C."/>
            <person name="Murphy C."/>
            <person name="Pearson M."/>
            <person name="Poon T.W."/>
            <person name="Priest M."/>
            <person name="Roberts A."/>
            <person name="Saif S."/>
            <person name="Shea T."/>
            <person name="Sisk P."/>
            <person name="Sykes S."/>
            <person name="Wortman J."/>
            <person name="Nusbaum C."/>
            <person name="Birren B."/>
        </authorList>
    </citation>
    <scope>NUCLEOTIDE SEQUENCE [LARGE SCALE GENOMIC DNA]</scope>
    <source>
        <strain evidence="3">1006PhL</strain>
    </source>
</reference>
<organism evidence="2 3">
    <name type="scientific">Mucor circinelloides f. circinelloides (strain 1006PhL)</name>
    <name type="common">Mucormycosis agent</name>
    <name type="synonym">Calyptromyces circinelloides</name>
    <dbReference type="NCBI Taxonomy" id="1220926"/>
    <lineage>
        <taxon>Eukaryota</taxon>
        <taxon>Fungi</taxon>
        <taxon>Fungi incertae sedis</taxon>
        <taxon>Mucoromycota</taxon>
        <taxon>Mucoromycotina</taxon>
        <taxon>Mucoromycetes</taxon>
        <taxon>Mucorales</taxon>
        <taxon>Mucorineae</taxon>
        <taxon>Mucoraceae</taxon>
        <taxon>Mucor</taxon>
    </lineage>
</organism>
<evidence type="ECO:0000256" key="1">
    <source>
        <dbReference type="SAM" id="MobiDB-lite"/>
    </source>
</evidence>
<dbReference type="Proteomes" id="UP000014254">
    <property type="component" value="Unassembled WGS sequence"/>
</dbReference>
<dbReference type="EMBL" id="KE123976">
    <property type="protein sequence ID" value="EPB87033.1"/>
    <property type="molecule type" value="Genomic_DNA"/>
</dbReference>